<dbReference type="OrthoDB" id="9806150at2"/>
<accession>K0Z647</accession>
<dbReference type="RefSeq" id="WP_004805496.1">
    <property type="nucleotide sequence ID" value="NZ_JH815213.1"/>
</dbReference>
<organism evidence="3 4">
    <name type="scientific">Winkia neuii BV029A5</name>
    <dbReference type="NCBI Taxonomy" id="888439"/>
    <lineage>
        <taxon>Bacteria</taxon>
        <taxon>Bacillati</taxon>
        <taxon>Actinomycetota</taxon>
        <taxon>Actinomycetes</taxon>
        <taxon>Actinomycetales</taxon>
        <taxon>Actinomycetaceae</taxon>
        <taxon>Winkia</taxon>
    </lineage>
</organism>
<dbReference type="GO" id="GO:0005829">
    <property type="term" value="C:cytosol"/>
    <property type="evidence" value="ECO:0007669"/>
    <property type="project" value="TreeGrafter"/>
</dbReference>
<dbReference type="HOGENOM" id="CLU_062658_5_0_11"/>
<dbReference type="InterPro" id="IPR000086">
    <property type="entry name" value="NUDIX_hydrolase_dom"/>
</dbReference>
<dbReference type="Proteomes" id="UP000006075">
    <property type="component" value="Unassembled WGS sequence"/>
</dbReference>
<dbReference type="GO" id="GO:0006753">
    <property type="term" value="P:nucleoside phosphate metabolic process"/>
    <property type="evidence" value="ECO:0007669"/>
    <property type="project" value="TreeGrafter"/>
</dbReference>
<dbReference type="PANTHER" id="PTHR11839:SF31">
    <property type="entry name" value="ADP-RIBOSE PYROPHOSPHATASE"/>
    <property type="match status" value="1"/>
</dbReference>
<comment type="caution">
    <text evidence="3">The sequence shown here is derived from an EMBL/GenBank/DDBJ whole genome shotgun (WGS) entry which is preliminary data.</text>
</comment>
<dbReference type="PATRIC" id="fig|888439.3.peg.480"/>
<dbReference type="PROSITE" id="PS51462">
    <property type="entry name" value="NUDIX"/>
    <property type="match status" value="1"/>
</dbReference>
<dbReference type="Gene3D" id="3.90.79.10">
    <property type="entry name" value="Nucleoside Triphosphate Pyrophosphohydrolase"/>
    <property type="match status" value="1"/>
</dbReference>
<gene>
    <name evidence="3" type="ORF">HMPREF9240_00477</name>
</gene>
<dbReference type="Pfam" id="PF00293">
    <property type="entry name" value="NUDIX"/>
    <property type="match status" value="1"/>
</dbReference>
<sequence>MLSDAAEQKRVLESSRPWQGAVFGIRTDSVDFGDVIAKRDYLDHPGAVCIVALRNESDPEICLIKQYRHPIRATLWEIPAGLTDVEGETLLEAAKRELAEEVGLAASQWDTLVDLFSSPGCSNERLRVFLARGISSCPAPEGFVKEAEEAELELRWVKLTEVLQEIFSGSIHNPSTVTGVLAASAAVEGGFQNLRSPDDRWCLSRDSLQE</sequence>
<dbReference type="PANTHER" id="PTHR11839">
    <property type="entry name" value="UDP/ADP-SUGAR PYROPHOSPHATASE"/>
    <property type="match status" value="1"/>
</dbReference>
<dbReference type="CDD" id="cd24158">
    <property type="entry name" value="NUDIX_ADPRase_Rv1700"/>
    <property type="match status" value="1"/>
</dbReference>
<evidence type="ECO:0000259" key="2">
    <source>
        <dbReference type="PROSITE" id="PS51462"/>
    </source>
</evidence>
<keyword evidence="4" id="KW-1185">Reference proteome</keyword>
<dbReference type="InterPro" id="IPR015797">
    <property type="entry name" value="NUDIX_hydrolase-like_dom_sf"/>
</dbReference>
<evidence type="ECO:0000256" key="1">
    <source>
        <dbReference type="ARBA" id="ARBA00022801"/>
    </source>
</evidence>
<dbReference type="AlphaFoldDB" id="K0Z647"/>
<dbReference type="eggNOG" id="COG0494">
    <property type="taxonomic scope" value="Bacteria"/>
</dbReference>
<evidence type="ECO:0000313" key="4">
    <source>
        <dbReference type="Proteomes" id="UP000006075"/>
    </source>
</evidence>
<name>K0Z647_9ACTO</name>
<dbReference type="GO" id="GO:0019693">
    <property type="term" value="P:ribose phosphate metabolic process"/>
    <property type="evidence" value="ECO:0007669"/>
    <property type="project" value="TreeGrafter"/>
</dbReference>
<dbReference type="SUPFAM" id="SSF55811">
    <property type="entry name" value="Nudix"/>
    <property type="match status" value="1"/>
</dbReference>
<dbReference type="EMBL" id="AGWP01000003">
    <property type="protein sequence ID" value="EJZ87584.1"/>
    <property type="molecule type" value="Genomic_DNA"/>
</dbReference>
<protein>
    <recommendedName>
        <fullName evidence="2">Nudix hydrolase domain-containing protein</fullName>
    </recommendedName>
</protein>
<dbReference type="GO" id="GO:0016787">
    <property type="term" value="F:hydrolase activity"/>
    <property type="evidence" value="ECO:0007669"/>
    <property type="project" value="UniProtKB-KW"/>
</dbReference>
<keyword evidence="1" id="KW-0378">Hydrolase</keyword>
<proteinExistence type="predicted"/>
<reference evidence="3 4" key="1">
    <citation type="submission" date="2012-07" db="EMBL/GenBank/DDBJ databases">
        <title>The Genome Sequence of Actinomyces neuii subsp. anitratus BVS029A5.</title>
        <authorList>
            <consortium name="The Broad Institute Genome Sequencing Platform"/>
            <person name="Earl A."/>
            <person name="Ward D."/>
            <person name="Feldgarden M."/>
            <person name="Gevers D."/>
            <person name="Saerens B."/>
            <person name="Vaneechoutte M."/>
            <person name="Walker B."/>
            <person name="Young S.K."/>
            <person name="Zeng Q."/>
            <person name="Gargeya S."/>
            <person name="Fitzgerald M."/>
            <person name="Haas B."/>
            <person name="Abouelleil A."/>
            <person name="Alvarado L."/>
            <person name="Arachchi H.M."/>
            <person name="Berlin A."/>
            <person name="Chapman S.B."/>
            <person name="Goldberg J."/>
            <person name="Griggs A."/>
            <person name="Gujja S."/>
            <person name="Hansen M."/>
            <person name="Howarth C."/>
            <person name="Imamovic A."/>
            <person name="Larimer J."/>
            <person name="McCowen C."/>
            <person name="Montmayeur A."/>
            <person name="Murphy C."/>
            <person name="Neiman D."/>
            <person name="Pearson M."/>
            <person name="Priest M."/>
            <person name="Roberts A."/>
            <person name="Saif S."/>
            <person name="Shea T."/>
            <person name="Sisk P."/>
            <person name="Sykes S."/>
            <person name="Wortman J."/>
            <person name="Nusbaum C."/>
            <person name="Birren B."/>
        </authorList>
    </citation>
    <scope>NUCLEOTIDE SEQUENCE [LARGE SCALE GENOMIC DNA]</scope>
    <source>
        <strain evidence="3 4">BVS029A5</strain>
    </source>
</reference>
<feature type="domain" description="Nudix hydrolase" evidence="2">
    <location>
        <begin position="42"/>
        <end position="179"/>
    </location>
</feature>
<evidence type="ECO:0000313" key="3">
    <source>
        <dbReference type="EMBL" id="EJZ87584.1"/>
    </source>
</evidence>